<dbReference type="AlphaFoldDB" id="A0A270NNA0"/>
<sequence>MTADLHLLGHGVDAIVQHDLDRMPPAITPAARVQRYQRAVCVAPPDQWRALRIRFGSIFKIAWGAGLKPDLATWARKFKRIAEACQP</sequence>
<dbReference type="Proteomes" id="UP000216433">
    <property type="component" value="Unassembled WGS sequence"/>
</dbReference>
<evidence type="ECO:0000313" key="1">
    <source>
        <dbReference type="EMBL" id="PAM73180.1"/>
    </source>
</evidence>
<proteinExistence type="predicted"/>
<accession>A0A270NNA0</accession>
<name>A0A270NNA0_STEMA</name>
<dbReference type="EMBL" id="NJGC01000004">
    <property type="protein sequence ID" value="PAM73180.1"/>
    <property type="molecule type" value="Genomic_DNA"/>
</dbReference>
<comment type="caution">
    <text evidence="1">The sequence shown here is derived from an EMBL/GenBank/DDBJ whole genome shotgun (WGS) entry which is preliminary data.</text>
</comment>
<protein>
    <submittedName>
        <fullName evidence="1">Uncharacterized protein</fullName>
    </submittedName>
</protein>
<evidence type="ECO:0000313" key="2">
    <source>
        <dbReference type="Proteomes" id="UP000216433"/>
    </source>
</evidence>
<dbReference type="RefSeq" id="WP_095377419.1">
    <property type="nucleotide sequence ID" value="NZ_NJGC01000004.1"/>
</dbReference>
<gene>
    <name evidence="1" type="ORF">CEK00_04855</name>
</gene>
<organism evidence="1 2">
    <name type="scientific">Stenotrophomonas maltophilia</name>
    <name type="common">Pseudomonas maltophilia</name>
    <name type="synonym">Xanthomonas maltophilia</name>
    <dbReference type="NCBI Taxonomy" id="40324"/>
    <lineage>
        <taxon>Bacteria</taxon>
        <taxon>Pseudomonadati</taxon>
        <taxon>Pseudomonadota</taxon>
        <taxon>Gammaproteobacteria</taxon>
        <taxon>Lysobacterales</taxon>
        <taxon>Lysobacteraceae</taxon>
        <taxon>Stenotrophomonas</taxon>
        <taxon>Stenotrophomonas maltophilia group</taxon>
    </lineage>
</organism>
<reference evidence="1 2" key="1">
    <citation type="submission" date="2017-06" db="EMBL/GenBank/DDBJ databases">
        <title>Genome sequencing and assembly of Stenotrophomonas maltophilia DF07.</title>
        <authorList>
            <person name="Iyer R."/>
        </authorList>
    </citation>
    <scope>NUCLEOTIDE SEQUENCE [LARGE SCALE GENOMIC DNA]</scope>
    <source>
        <strain evidence="1 2">DF07</strain>
    </source>
</reference>